<name>U2KRK1_9FIRM</name>
<reference evidence="1 2" key="1">
    <citation type="submission" date="2013-07" db="EMBL/GenBank/DDBJ databases">
        <authorList>
            <person name="Weinstock G."/>
            <person name="Sodergren E."/>
            <person name="Wylie T."/>
            <person name="Fulton L."/>
            <person name="Fulton R."/>
            <person name="Fronick C."/>
            <person name="O'Laughlin M."/>
            <person name="Godfrey J."/>
            <person name="Miner T."/>
            <person name="Herter B."/>
            <person name="Appelbaum E."/>
            <person name="Cordes M."/>
            <person name="Lek S."/>
            <person name="Wollam A."/>
            <person name="Pepin K.H."/>
            <person name="Palsikar V.B."/>
            <person name="Mitreva M."/>
            <person name="Wilson R.K."/>
        </authorList>
    </citation>
    <scope>NUCLEOTIDE SEQUENCE [LARGE SCALE GENOMIC DNA]</scope>
    <source>
        <strain evidence="1 2">ATCC 27760</strain>
    </source>
</reference>
<dbReference type="Proteomes" id="UP000016662">
    <property type="component" value="Unassembled WGS sequence"/>
</dbReference>
<dbReference type="AlphaFoldDB" id="U2KRK1"/>
<organism evidence="1 2">
    <name type="scientific">Ruminococcus callidus ATCC 27760</name>
    <dbReference type="NCBI Taxonomy" id="411473"/>
    <lineage>
        <taxon>Bacteria</taxon>
        <taxon>Bacillati</taxon>
        <taxon>Bacillota</taxon>
        <taxon>Clostridia</taxon>
        <taxon>Eubacteriales</taxon>
        <taxon>Oscillospiraceae</taxon>
        <taxon>Ruminococcus</taxon>
    </lineage>
</organism>
<dbReference type="PATRIC" id="fig|411473.3.peg.1495"/>
<dbReference type="STRING" id="411473.RUMCAL_01825"/>
<dbReference type="HOGENOM" id="CLU_215445_0_0_9"/>
<gene>
    <name evidence="1" type="ORF">RUMCAL_01825</name>
</gene>
<proteinExistence type="predicted"/>
<comment type="caution">
    <text evidence="1">The sequence shown here is derived from an EMBL/GenBank/DDBJ whole genome shotgun (WGS) entry which is preliminary data.</text>
</comment>
<evidence type="ECO:0000313" key="1">
    <source>
        <dbReference type="EMBL" id="ERJ94912.1"/>
    </source>
</evidence>
<keyword evidence="2" id="KW-1185">Reference proteome</keyword>
<dbReference type="EMBL" id="AWVF01000229">
    <property type="protein sequence ID" value="ERJ94912.1"/>
    <property type="molecule type" value="Genomic_DNA"/>
</dbReference>
<evidence type="ECO:0000313" key="2">
    <source>
        <dbReference type="Proteomes" id="UP000016662"/>
    </source>
</evidence>
<protein>
    <submittedName>
        <fullName evidence="1">Uncharacterized protein</fullName>
    </submittedName>
</protein>
<sequence>MRIFEHNFYADKENIRRNTVVLQGYLTKFSRKICRKDVC</sequence>
<accession>U2KRK1</accession>